<protein>
    <recommendedName>
        <fullName evidence="10">Small ribosomal subunit biogenesis GTPase RsgA</fullName>
        <ecNumber evidence="10">3.6.1.-</ecNumber>
    </recommendedName>
</protein>
<evidence type="ECO:0000256" key="4">
    <source>
        <dbReference type="ARBA" id="ARBA00022730"/>
    </source>
</evidence>
<reference evidence="14 15" key="1">
    <citation type="submission" date="2018-01" db="EMBL/GenBank/DDBJ databases">
        <title>Draft genome sequences of six Vibrio diazotrophicus strains isolated from deep-sea sediments of the Baltic Sea.</title>
        <authorList>
            <person name="Castillo D."/>
            <person name="Vandieken V."/>
            <person name="Chiang O."/>
            <person name="Middelboe M."/>
        </authorList>
    </citation>
    <scope>NUCLEOTIDE SEQUENCE [LARGE SCALE GENOMIC DNA]</scope>
    <source>
        <strain evidence="14 15">60.27F</strain>
    </source>
</reference>
<dbReference type="SUPFAM" id="SSF52540">
    <property type="entry name" value="P-loop containing nucleoside triphosphate hydrolases"/>
    <property type="match status" value="1"/>
</dbReference>
<dbReference type="InterPro" id="IPR027417">
    <property type="entry name" value="P-loop_NTPase"/>
</dbReference>
<evidence type="ECO:0000256" key="11">
    <source>
        <dbReference type="SAM" id="MobiDB-lite"/>
    </source>
</evidence>
<comment type="subunit">
    <text evidence="10">Monomer. Associates with 30S ribosomal subunit, binds 16S rRNA.</text>
</comment>
<keyword evidence="9 10" id="KW-0342">GTP-binding</keyword>
<keyword evidence="5 10" id="KW-0547">Nucleotide-binding</keyword>
<comment type="function">
    <text evidence="10">One of several proteins that assist in the late maturation steps of the functional core of the 30S ribosomal subunit. Helps release RbfA from mature subunits. May play a role in the assembly of ribosomal proteins into the subunit. Circularly permuted GTPase that catalyzes slow GTP hydrolysis, GTPase activity is stimulated by the 30S ribosomal subunit.</text>
</comment>
<dbReference type="InterPro" id="IPR010914">
    <property type="entry name" value="RsgA_GTPase_dom"/>
</dbReference>
<dbReference type="GO" id="GO:0005525">
    <property type="term" value="F:GTP binding"/>
    <property type="evidence" value="ECO:0007669"/>
    <property type="project" value="UniProtKB-UniRule"/>
</dbReference>
<gene>
    <name evidence="10 14" type="primary">rsgA</name>
    <name evidence="14" type="ORF">C1N32_01115</name>
</gene>
<dbReference type="EMBL" id="POSK01000001">
    <property type="protein sequence ID" value="PNI06639.1"/>
    <property type="molecule type" value="Genomic_DNA"/>
</dbReference>
<keyword evidence="3 10" id="KW-0479">Metal-binding</keyword>
<dbReference type="PANTHER" id="PTHR32120:SF10">
    <property type="entry name" value="SMALL RIBOSOMAL SUBUNIT BIOGENESIS GTPASE RSGA"/>
    <property type="match status" value="1"/>
</dbReference>
<evidence type="ECO:0000259" key="12">
    <source>
        <dbReference type="PROSITE" id="PS50936"/>
    </source>
</evidence>
<proteinExistence type="inferred from homology"/>
<evidence type="ECO:0000256" key="3">
    <source>
        <dbReference type="ARBA" id="ARBA00022723"/>
    </source>
</evidence>
<dbReference type="Gene3D" id="3.40.50.300">
    <property type="entry name" value="P-loop containing nucleotide triphosphate hydrolases"/>
    <property type="match status" value="1"/>
</dbReference>
<dbReference type="Pfam" id="PF03193">
    <property type="entry name" value="RsgA_GTPase"/>
    <property type="match status" value="1"/>
</dbReference>
<dbReference type="GO" id="GO:0019843">
    <property type="term" value="F:rRNA binding"/>
    <property type="evidence" value="ECO:0007669"/>
    <property type="project" value="UniProtKB-KW"/>
</dbReference>
<evidence type="ECO:0000256" key="5">
    <source>
        <dbReference type="ARBA" id="ARBA00022741"/>
    </source>
</evidence>
<dbReference type="Gene3D" id="1.10.40.50">
    <property type="entry name" value="Probable gtpase engc, domain 3"/>
    <property type="match status" value="1"/>
</dbReference>
<feature type="region of interest" description="Disordered" evidence="11">
    <location>
        <begin position="318"/>
        <end position="352"/>
    </location>
</feature>
<keyword evidence="8 10" id="KW-0694">RNA-binding</keyword>
<evidence type="ECO:0000259" key="13">
    <source>
        <dbReference type="PROSITE" id="PS51721"/>
    </source>
</evidence>
<name>A0A2J8I814_VIBDI</name>
<keyword evidence="7 10" id="KW-0862">Zinc</keyword>
<dbReference type="InterPro" id="IPR030378">
    <property type="entry name" value="G_CP_dom"/>
</dbReference>
<evidence type="ECO:0000313" key="14">
    <source>
        <dbReference type="EMBL" id="PNI06639.1"/>
    </source>
</evidence>
<comment type="similarity">
    <text evidence="10">Belongs to the TRAFAC class YlqF/YawG GTPase family. RsgA subfamily.</text>
</comment>
<evidence type="ECO:0000256" key="2">
    <source>
        <dbReference type="ARBA" id="ARBA00022517"/>
    </source>
</evidence>
<evidence type="ECO:0000256" key="1">
    <source>
        <dbReference type="ARBA" id="ARBA00022490"/>
    </source>
</evidence>
<organism evidence="14 15">
    <name type="scientific">Vibrio diazotrophicus</name>
    <dbReference type="NCBI Taxonomy" id="685"/>
    <lineage>
        <taxon>Bacteria</taxon>
        <taxon>Pseudomonadati</taxon>
        <taxon>Pseudomonadota</taxon>
        <taxon>Gammaproteobacteria</taxon>
        <taxon>Vibrionales</taxon>
        <taxon>Vibrionaceae</taxon>
        <taxon>Vibrio</taxon>
    </lineage>
</organism>
<evidence type="ECO:0000256" key="6">
    <source>
        <dbReference type="ARBA" id="ARBA00022801"/>
    </source>
</evidence>
<comment type="caution">
    <text evidence="14">The sequence shown here is derived from an EMBL/GenBank/DDBJ whole genome shotgun (WGS) entry which is preliminary data.</text>
</comment>
<accession>A0A2J8I814</accession>
<feature type="binding site" evidence="10">
    <location>
        <begin position="145"/>
        <end position="148"/>
    </location>
    <ligand>
        <name>GTP</name>
        <dbReference type="ChEBI" id="CHEBI:37565"/>
    </ligand>
</feature>
<evidence type="ECO:0000256" key="8">
    <source>
        <dbReference type="ARBA" id="ARBA00022884"/>
    </source>
</evidence>
<feature type="compositionally biased region" description="Basic and acidic residues" evidence="11">
    <location>
        <begin position="341"/>
        <end position="352"/>
    </location>
</feature>
<keyword evidence="4 10" id="KW-0699">rRNA-binding</keyword>
<dbReference type="GO" id="GO:0046872">
    <property type="term" value="F:metal ion binding"/>
    <property type="evidence" value="ECO:0007669"/>
    <property type="project" value="UniProtKB-KW"/>
</dbReference>
<feature type="binding site" evidence="10">
    <location>
        <position position="283"/>
    </location>
    <ligand>
        <name>Zn(2+)</name>
        <dbReference type="ChEBI" id="CHEBI:29105"/>
    </ligand>
</feature>
<dbReference type="CDD" id="cd01854">
    <property type="entry name" value="YjeQ_EngC"/>
    <property type="match status" value="1"/>
</dbReference>
<feature type="binding site" evidence="10">
    <location>
        <position position="278"/>
    </location>
    <ligand>
        <name>Zn(2+)</name>
        <dbReference type="ChEBI" id="CHEBI:29105"/>
    </ligand>
</feature>
<sequence length="352" mass="39582">MSLNETLSLSLPQLGWRPVYQQQLSWDELETAIPARISEHHRTGYICWTENGEIHLDIHAKLPPMTVGDWVLLDRETNLFVKLLDRQSLFSRKAAGIKSYEQLIASNVDTVFIVSSLNQDFNLSRIERYLALAKEAQVEPVIVLTKADLCDDADDKKQQVQALNPMLYVESINALSSESCQSLKAWCKVGKTIAVMGSSGVGKSTLVNTLMGSDIQETSGIREHDSKGRHTTTSRSLLSMPSGALLLDTPGMRELQISDCEQGIEEVFADVANLADKCRFSDCKHISEPGCAVLKAIESEELDERRLRNYRKLLAEQARNSESIAERRSKEKDFHKHVKSVMKEKQSREKGY</sequence>
<dbReference type="GO" id="GO:0042274">
    <property type="term" value="P:ribosomal small subunit biogenesis"/>
    <property type="evidence" value="ECO:0007669"/>
    <property type="project" value="UniProtKB-UniRule"/>
</dbReference>
<keyword evidence="2 10" id="KW-0690">Ribosome biogenesis</keyword>
<evidence type="ECO:0000256" key="10">
    <source>
        <dbReference type="HAMAP-Rule" id="MF_01820"/>
    </source>
</evidence>
<dbReference type="EC" id="3.6.1.-" evidence="10"/>
<feature type="compositionally biased region" description="Basic and acidic residues" evidence="11">
    <location>
        <begin position="324"/>
        <end position="334"/>
    </location>
</feature>
<dbReference type="PROSITE" id="PS51721">
    <property type="entry name" value="G_CP"/>
    <property type="match status" value="1"/>
</dbReference>
<feature type="domain" description="CP-type G" evidence="13">
    <location>
        <begin position="100"/>
        <end position="255"/>
    </location>
</feature>
<dbReference type="NCBIfam" id="TIGR00157">
    <property type="entry name" value="ribosome small subunit-dependent GTPase A"/>
    <property type="match status" value="1"/>
</dbReference>
<dbReference type="Proteomes" id="UP000236449">
    <property type="component" value="Unassembled WGS sequence"/>
</dbReference>
<dbReference type="PANTHER" id="PTHR32120">
    <property type="entry name" value="SMALL RIBOSOMAL SUBUNIT BIOGENESIS GTPASE RSGA"/>
    <property type="match status" value="1"/>
</dbReference>
<dbReference type="GO" id="GO:0003924">
    <property type="term" value="F:GTPase activity"/>
    <property type="evidence" value="ECO:0007669"/>
    <property type="project" value="UniProtKB-UniRule"/>
</dbReference>
<comment type="cofactor">
    <cofactor evidence="10">
        <name>Zn(2+)</name>
        <dbReference type="ChEBI" id="CHEBI:29105"/>
    </cofactor>
    <text evidence="10">Binds 1 zinc ion per subunit.</text>
</comment>
<dbReference type="AlphaFoldDB" id="A0A2J8I814"/>
<feature type="domain" description="EngC GTPase" evidence="12">
    <location>
        <begin position="106"/>
        <end position="253"/>
    </location>
</feature>
<feature type="binding site" evidence="10">
    <location>
        <position position="291"/>
    </location>
    <ligand>
        <name>Zn(2+)</name>
        <dbReference type="ChEBI" id="CHEBI:29105"/>
    </ligand>
</feature>
<keyword evidence="1 10" id="KW-0963">Cytoplasm</keyword>
<dbReference type="GO" id="GO:0005737">
    <property type="term" value="C:cytoplasm"/>
    <property type="evidence" value="ECO:0007669"/>
    <property type="project" value="UniProtKB-SubCell"/>
</dbReference>
<evidence type="ECO:0000256" key="7">
    <source>
        <dbReference type="ARBA" id="ARBA00022833"/>
    </source>
</evidence>
<feature type="binding site" evidence="10">
    <location>
        <begin position="197"/>
        <end position="205"/>
    </location>
    <ligand>
        <name>GTP</name>
        <dbReference type="ChEBI" id="CHEBI:37565"/>
    </ligand>
</feature>
<keyword evidence="6 10" id="KW-0378">Hydrolase</keyword>
<dbReference type="InterPro" id="IPR004881">
    <property type="entry name" value="Ribosome_biogen_GTPase_RsgA"/>
</dbReference>
<comment type="subcellular location">
    <subcellularLocation>
        <location evidence="10">Cytoplasm</location>
    </subcellularLocation>
</comment>
<evidence type="ECO:0000256" key="9">
    <source>
        <dbReference type="ARBA" id="ARBA00023134"/>
    </source>
</evidence>
<dbReference type="OrthoDB" id="9809485at2"/>
<dbReference type="HAMAP" id="MF_01820">
    <property type="entry name" value="GTPase_RsgA"/>
    <property type="match status" value="1"/>
</dbReference>
<dbReference type="RefSeq" id="WP_102965161.1">
    <property type="nucleotide sequence ID" value="NZ_POSK01000001.1"/>
</dbReference>
<feature type="binding site" evidence="10">
    <location>
        <position position="285"/>
    </location>
    <ligand>
        <name>Zn(2+)</name>
        <dbReference type="ChEBI" id="CHEBI:29105"/>
    </ligand>
</feature>
<evidence type="ECO:0000313" key="15">
    <source>
        <dbReference type="Proteomes" id="UP000236449"/>
    </source>
</evidence>
<dbReference type="PROSITE" id="PS50936">
    <property type="entry name" value="ENGC_GTPASE"/>
    <property type="match status" value="1"/>
</dbReference>